<evidence type="ECO:0000313" key="4">
    <source>
        <dbReference type="Proteomes" id="UP000076858"/>
    </source>
</evidence>
<feature type="region of interest" description="Disordered" evidence="1">
    <location>
        <begin position="369"/>
        <end position="388"/>
    </location>
</feature>
<proteinExistence type="predicted"/>
<feature type="compositionally biased region" description="Basic and acidic residues" evidence="1">
    <location>
        <begin position="450"/>
        <end position="472"/>
    </location>
</feature>
<reference evidence="3 4" key="1">
    <citation type="submission" date="2016-03" db="EMBL/GenBank/DDBJ databases">
        <title>EvidentialGene: Evidence-directed Construction of Genes on Genomes.</title>
        <authorList>
            <person name="Gilbert D.G."/>
            <person name="Choi J.-H."/>
            <person name="Mockaitis K."/>
            <person name="Colbourne J."/>
            <person name="Pfrender M."/>
        </authorList>
    </citation>
    <scope>NUCLEOTIDE SEQUENCE [LARGE SCALE GENOMIC DNA]</scope>
    <source>
        <strain evidence="3 4">Xinb3</strain>
        <tissue evidence="3">Complete organism</tissue>
    </source>
</reference>
<evidence type="ECO:0000256" key="1">
    <source>
        <dbReference type="SAM" id="MobiDB-lite"/>
    </source>
</evidence>
<dbReference type="PANTHER" id="PTHR19303">
    <property type="entry name" value="TRANSPOSON"/>
    <property type="match status" value="1"/>
</dbReference>
<dbReference type="PANTHER" id="PTHR19303:SF71">
    <property type="entry name" value="ZINC FINGER PHD-TYPE DOMAIN-CONTAINING PROTEIN"/>
    <property type="match status" value="1"/>
</dbReference>
<dbReference type="Proteomes" id="UP000076858">
    <property type="component" value="Unassembled WGS sequence"/>
</dbReference>
<feature type="domain" description="DDE-1" evidence="2">
    <location>
        <begin position="261"/>
        <end position="331"/>
    </location>
</feature>
<dbReference type="GO" id="GO:0003677">
    <property type="term" value="F:DNA binding"/>
    <property type="evidence" value="ECO:0007669"/>
    <property type="project" value="TreeGrafter"/>
</dbReference>
<evidence type="ECO:0000259" key="2">
    <source>
        <dbReference type="Pfam" id="PF03184"/>
    </source>
</evidence>
<feature type="compositionally biased region" description="Polar residues" evidence="1">
    <location>
        <begin position="429"/>
        <end position="449"/>
    </location>
</feature>
<comment type="caution">
    <text evidence="3">The sequence shown here is derived from an EMBL/GenBank/DDBJ whole genome shotgun (WGS) entry which is preliminary data.</text>
</comment>
<dbReference type="OrthoDB" id="6377204at2759"/>
<keyword evidence="4" id="KW-1185">Reference proteome</keyword>
<accession>A0A164KPU6</accession>
<evidence type="ECO:0000313" key="3">
    <source>
        <dbReference type="EMBL" id="KZS03448.1"/>
    </source>
</evidence>
<sequence length="472" mass="52783">MPRNYLRKSINPKPSEESLRCAVTDVLSGRCTIRKAFELYNVRKSTVAFYKSQHTYASVMAATSIKRQDHHLKIFTSKQEGQLVSYLKECCLFNHGLSTKETKKLALSFAIANNLNIPESWKEKEEASSEWLGGFLKRNQSLSIRKPEANSQARAAGFNEPVVQLFYDKLDEVYVKHKFPAHSVWNGDETGNSTVLPPIEVIAPKGMKQVQQTVSAERGENITMLAFVSASGSTIPPIFVFPRKKPNPNLLLGSPATKKNPVSFLMDNHSSHLEFPCVKFAKENSIILLTFPPHCSHKLQPIDVAVYFPFKRALRHSHNEWLQSNPGGIKDIAGLTQVPFVTKIVAENIIAGFKKSGIWPFNRNAIPSSQFTPSRVTDRPDATQHTNTTEDVADEAFAGSSIESNNVNSTIGDDVTLQSIRPFPKVIPSTGSRRPSSRLGSTRILTDSPETNKIEEDYMRKKEKEKKKDANK</sequence>
<dbReference type="EMBL" id="LRGB01003271">
    <property type="protein sequence ID" value="KZS03448.1"/>
    <property type="molecule type" value="Genomic_DNA"/>
</dbReference>
<name>A0A164KPU6_9CRUS</name>
<dbReference type="AlphaFoldDB" id="A0A164KPU6"/>
<dbReference type="Pfam" id="PF03184">
    <property type="entry name" value="DDE_1"/>
    <property type="match status" value="1"/>
</dbReference>
<organism evidence="3 4">
    <name type="scientific">Daphnia magna</name>
    <dbReference type="NCBI Taxonomy" id="35525"/>
    <lineage>
        <taxon>Eukaryota</taxon>
        <taxon>Metazoa</taxon>
        <taxon>Ecdysozoa</taxon>
        <taxon>Arthropoda</taxon>
        <taxon>Crustacea</taxon>
        <taxon>Branchiopoda</taxon>
        <taxon>Diplostraca</taxon>
        <taxon>Cladocera</taxon>
        <taxon>Anomopoda</taxon>
        <taxon>Daphniidae</taxon>
        <taxon>Daphnia</taxon>
    </lineage>
</organism>
<gene>
    <name evidence="3" type="ORF">APZ42_033824</name>
</gene>
<dbReference type="InterPro" id="IPR004875">
    <property type="entry name" value="DDE_SF_endonuclease_dom"/>
</dbReference>
<dbReference type="STRING" id="35525.A0A164KPU6"/>
<dbReference type="GO" id="GO:0005634">
    <property type="term" value="C:nucleus"/>
    <property type="evidence" value="ECO:0007669"/>
    <property type="project" value="TreeGrafter"/>
</dbReference>
<feature type="region of interest" description="Disordered" evidence="1">
    <location>
        <begin position="422"/>
        <end position="472"/>
    </location>
</feature>
<protein>
    <recommendedName>
        <fullName evidence="2">DDE-1 domain-containing protein</fullName>
    </recommendedName>
</protein>
<dbReference type="InterPro" id="IPR050863">
    <property type="entry name" value="CenT-Element_Derived"/>
</dbReference>